<keyword evidence="1" id="KW-0472">Membrane</keyword>
<name>A0A9P4S7H3_9PEZI</name>
<evidence type="ECO:0000313" key="2">
    <source>
        <dbReference type="EMBL" id="KAF2837527.1"/>
    </source>
</evidence>
<proteinExistence type="predicted"/>
<organism evidence="2 3">
    <name type="scientific">Patellaria atrata CBS 101060</name>
    <dbReference type="NCBI Taxonomy" id="1346257"/>
    <lineage>
        <taxon>Eukaryota</taxon>
        <taxon>Fungi</taxon>
        <taxon>Dikarya</taxon>
        <taxon>Ascomycota</taxon>
        <taxon>Pezizomycotina</taxon>
        <taxon>Dothideomycetes</taxon>
        <taxon>Dothideomycetes incertae sedis</taxon>
        <taxon>Patellariales</taxon>
        <taxon>Patellariaceae</taxon>
        <taxon>Patellaria</taxon>
    </lineage>
</organism>
<keyword evidence="1" id="KW-0812">Transmembrane</keyword>
<dbReference type="EMBL" id="MU006099">
    <property type="protein sequence ID" value="KAF2837527.1"/>
    <property type="molecule type" value="Genomic_DNA"/>
</dbReference>
<reference evidence="2" key="1">
    <citation type="journal article" date="2020" name="Stud. Mycol.">
        <title>101 Dothideomycetes genomes: a test case for predicting lifestyles and emergence of pathogens.</title>
        <authorList>
            <person name="Haridas S."/>
            <person name="Albert R."/>
            <person name="Binder M."/>
            <person name="Bloem J."/>
            <person name="Labutti K."/>
            <person name="Salamov A."/>
            <person name="Andreopoulos B."/>
            <person name="Baker S."/>
            <person name="Barry K."/>
            <person name="Bills G."/>
            <person name="Bluhm B."/>
            <person name="Cannon C."/>
            <person name="Castanera R."/>
            <person name="Culley D."/>
            <person name="Daum C."/>
            <person name="Ezra D."/>
            <person name="Gonzalez J."/>
            <person name="Henrissat B."/>
            <person name="Kuo A."/>
            <person name="Liang C."/>
            <person name="Lipzen A."/>
            <person name="Lutzoni F."/>
            <person name="Magnuson J."/>
            <person name="Mondo S."/>
            <person name="Nolan M."/>
            <person name="Ohm R."/>
            <person name="Pangilinan J."/>
            <person name="Park H.-J."/>
            <person name="Ramirez L."/>
            <person name="Alfaro M."/>
            <person name="Sun H."/>
            <person name="Tritt A."/>
            <person name="Yoshinaga Y."/>
            <person name="Zwiers L.-H."/>
            <person name="Turgeon B."/>
            <person name="Goodwin S."/>
            <person name="Spatafora J."/>
            <person name="Crous P."/>
            <person name="Grigoriev I."/>
        </authorList>
    </citation>
    <scope>NUCLEOTIDE SEQUENCE</scope>
    <source>
        <strain evidence="2">CBS 101060</strain>
    </source>
</reference>
<evidence type="ECO:0000256" key="1">
    <source>
        <dbReference type="SAM" id="Phobius"/>
    </source>
</evidence>
<feature type="transmembrane region" description="Helical" evidence="1">
    <location>
        <begin position="51"/>
        <end position="69"/>
    </location>
</feature>
<sequence>MTTIVLGDVNLYTFRQIRFVLLTITKSGMGVGNSFEHGNFRSLDMVPSRRIFVVGYTLIMVQFVMEMLWP</sequence>
<keyword evidence="1" id="KW-1133">Transmembrane helix</keyword>
<dbReference type="AlphaFoldDB" id="A0A9P4S7H3"/>
<accession>A0A9P4S7H3</accession>
<dbReference type="Proteomes" id="UP000799429">
    <property type="component" value="Unassembled WGS sequence"/>
</dbReference>
<gene>
    <name evidence="2" type="ORF">M501DRAFT_995477</name>
</gene>
<comment type="caution">
    <text evidence="2">The sequence shown here is derived from an EMBL/GenBank/DDBJ whole genome shotgun (WGS) entry which is preliminary data.</text>
</comment>
<keyword evidence="3" id="KW-1185">Reference proteome</keyword>
<evidence type="ECO:0000313" key="3">
    <source>
        <dbReference type="Proteomes" id="UP000799429"/>
    </source>
</evidence>
<protein>
    <submittedName>
        <fullName evidence="2">Uncharacterized protein</fullName>
    </submittedName>
</protein>